<dbReference type="PROSITE" id="PS51296">
    <property type="entry name" value="RIESKE"/>
    <property type="match status" value="1"/>
</dbReference>
<evidence type="ECO:0000256" key="3">
    <source>
        <dbReference type="ARBA" id="ARBA00022692"/>
    </source>
</evidence>
<dbReference type="InterPro" id="IPR036922">
    <property type="entry name" value="Rieske_2Fe-2S_sf"/>
</dbReference>
<keyword evidence="4" id="KW-0001">2Fe-2S</keyword>
<dbReference type="FunFam" id="2.102.10.10:FF:000001">
    <property type="entry name" value="Cytochrome b-c1 complex subunit Rieske, mitochondrial"/>
    <property type="match status" value="1"/>
</dbReference>
<keyword evidence="11" id="KW-0813">Transport</keyword>
<evidence type="ECO:0000259" key="13">
    <source>
        <dbReference type="PROSITE" id="PS51296"/>
    </source>
</evidence>
<dbReference type="GO" id="GO:0046872">
    <property type="term" value="F:metal ion binding"/>
    <property type="evidence" value="ECO:0007669"/>
    <property type="project" value="UniProtKB-KW"/>
</dbReference>
<keyword evidence="12" id="KW-0496">Mitochondrion</keyword>
<evidence type="ECO:0000256" key="2">
    <source>
        <dbReference type="ARBA" id="ARBA00010651"/>
    </source>
</evidence>
<dbReference type="Proteomes" id="UP000887581">
    <property type="component" value="Unplaced"/>
</dbReference>
<dbReference type="PRINTS" id="PR00162">
    <property type="entry name" value="RIESKE"/>
</dbReference>
<dbReference type="GO" id="GO:0051537">
    <property type="term" value="F:2 iron, 2 sulfur cluster binding"/>
    <property type="evidence" value="ECO:0007669"/>
    <property type="project" value="UniProtKB-KW"/>
</dbReference>
<sequence>MTKIARTKRSEVEEHSAHKSPAFERSLDLFHQSCRLAHTDIRFPGTSDRRNNTGTKALRFEDMRRSMSRKIIFGIGGAAYLLMTAKIVQSVVYFKNMPTDQIALGTTQIDLNQIPEGQCKTFRWRGKPVFVKHRTTEEIEEARNVKLSELRDPEKDETRVQRPEWLIILAVCPHLGCIPIHGKGEYKAWFCPCHSSSFDVSGRIRVGPAPANLEVPPYKFLDDYTVVIGEE</sequence>
<dbReference type="InterPro" id="IPR006317">
    <property type="entry name" value="Ubiquinol_cyt_c_Rdtase_Fe-S-su"/>
</dbReference>
<dbReference type="InterPro" id="IPR005805">
    <property type="entry name" value="Rieske_Fe-S_prot_C"/>
</dbReference>
<keyword evidence="5" id="KW-0479">Metal-binding</keyword>
<evidence type="ECO:0000256" key="7">
    <source>
        <dbReference type="ARBA" id="ARBA00023004"/>
    </source>
</evidence>
<keyword evidence="12" id="KW-0679">Respiratory chain</keyword>
<dbReference type="InterPro" id="IPR014349">
    <property type="entry name" value="Rieske_Fe-S_prot"/>
</dbReference>
<evidence type="ECO:0000256" key="4">
    <source>
        <dbReference type="ARBA" id="ARBA00022714"/>
    </source>
</evidence>
<dbReference type="GO" id="GO:0008121">
    <property type="term" value="F:quinol-cytochrome-c reductase activity"/>
    <property type="evidence" value="ECO:0007669"/>
    <property type="project" value="UniProtKB-EC"/>
</dbReference>
<keyword evidence="8" id="KW-0411">Iron-sulfur</keyword>
<keyword evidence="3 11" id="KW-0812">Transmembrane</keyword>
<evidence type="ECO:0000256" key="5">
    <source>
        <dbReference type="ARBA" id="ARBA00022723"/>
    </source>
</evidence>
<dbReference type="WBParaSite" id="sdigi.contig1.g189.t1">
    <property type="protein sequence ID" value="sdigi.contig1.g189.t1"/>
    <property type="gene ID" value="sdigi.contig1.g189"/>
</dbReference>
<keyword evidence="11" id="KW-0249">Electron transport</keyword>
<name>A0A915PIA6_9BILA</name>
<keyword evidence="7" id="KW-0408">Iron</keyword>
<dbReference type="AlphaFoldDB" id="A0A915PIA6"/>
<evidence type="ECO:0000256" key="9">
    <source>
        <dbReference type="ARBA" id="ARBA00023136"/>
    </source>
</evidence>
<feature type="domain" description="Rieske" evidence="13">
    <location>
        <begin position="133"/>
        <end position="227"/>
    </location>
</feature>
<dbReference type="Gene3D" id="2.102.10.10">
    <property type="entry name" value="Rieske [2Fe-2S] iron-sulphur domain"/>
    <property type="match status" value="1"/>
</dbReference>
<dbReference type="InterPro" id="IPR017941">
    <property type="entry name" value="Rieske_2Fe-2S"/>
</dbReference>
<reference evidence="15" key="1">
    <citation type="submission" date="2022-11" db="UniProtKB">
        <authorList>
            <consortium name="WormBaseParasite"/>
        </authorList>
    </citation>
    <scope>IDENTIFICATION</scope>
</reference>
<evidence type="ECO:0000256" key="12">
    <source>
        <dbReference type="RuleBase" id="RU004495"/>
    </source>
</evidence>
<evidence type="ECO:0000256" key="10">
    <source>
        <dbReference type="ARBA" id="ARBA00023157"/>
    </source>
</evidence>
<keyword evidence="10" id="KW-1015">Disulfide bond</keyword>
<comment type="subcellular location">
    <subcellularLocation>
        <location evidence="1">Membrane</location>
        <topology evidence="1">Single-pass membrane protein</topology>
    </subcellularLocation>
    <subcellularLocation>
        <location evidence="12">Mitochondrion inner membrane</location>
    </subcellularLocation>
</comment>
<evidence type="ECO:0000256" key="1">
    <source>
        <dbReference type="ARBA" id="ARBA00004167"/>
    </source>
</evidence>
<comment type="cofactor">
    <cofactor evidence="11">
        <name>[2Fe-2S] cluster</name>
        <dbReference type="ChEBI" id="CHEBI:190135"/>
    </cofactor>
    <text evidence="11">Binds 1 [2Fe-2S] cluster per subunit.</text>
</comment>
<keyword evidence="14" id="KW-1185">Reference proteome</keyword>
<keyword evidence="9 11" id="KW-0472">Membrane</keyword>
<organism evidence="14 15">
    <name type="scientific">Setaria digitata</name>
    <dbReference type="NCBI Taxonomy" id="48799"/>
    <lineage>
        <taxon>Eukaryota</taxon>
        <taxon>Metazoa</taxon>
        <taxon>Ecdysozoa</taxon>
        <taxon>Nematoda</taxon>
        <taxon>Chromadorea</taxon>
        <taxon>Rhabditida</taxon>
        <taxon>Spirurina</taxon>
        <taxon>Spiruromorpha</taxon>
        <taxon>Filarioidea</taxon>
        <taxon>Setariidae</taxon>
        <taxon>Setaria</taxon>
    </lineage>
</organism>
<dbReference type="CDD" id="cd03470">
    <property type="entry name" value="Rieske_cytochrome_bc1"/>
    <property type="match status" value="1"/>
</dbReference>
<feature type="transmembrane region" description="Helical" evidence="11">
    <location>
        <begin position="71"/>
        <end position="94"/>
    </location>
</feature>
<accession>A0A915PIA6</accession>
<comment type="miscellaneous">
    <text evidence="11">The Rieske protein is a high potential 2Fe-2S protein.</text>
</comment>
<proteinExistence type="inferred from homology"/>
<evidence type="ECO:0000313" key="14">
    <source>
        <dbReference type="Proteomes" id="UP000887581"/>
    </source>
</evidence>
<comment type="similarity">
    <text evidence="2">Belongs to the Rieske iron-sulfur protein family.</text>
</comment>
<evidence type="ECO:0000256" key="8">
    <source>
        <dbReference type="ARBA" id="ARBA00023014"/>
    </source>
</evidence>
<dbReference type="NCBIfam" id="TIGR01416">
    <property type="entry name" value="Rieske_proteo"/>
    <property type="match status" value="1"/>
</dbReference>
<dbReference type="GO" id="GO:0005743">
    <property type="term" value="C:mitochondrial inner membrane"/>
    <property type="evidence" value="ECO:0007669"/>
    <property type="project" value="UniProtKB-SubCell"/>
</dbReference>
<dbReference type="SUPFAM" id="SSF50022">
    <property type="entry name" value="ISP domain"/>
    <property type="match status" value="1"/>
</dbReference>
<evidence type="ECO:0000313" key="15">
    <source>
        <dbReference type="WBParaSite" id="sdigi.contig1.g189.t1"/>
    </source>
</evidence>
<dbReference type="PANTHER" id="PTHR10134">
    <property type="entry name" value="CYTOCHROME B-C1 COMPLEX SUBUNIT RIESKE, MITOCHONDRIAL"/>
    <property type="match status" value="1"/>
</dbReference>
<protein>
    <recommendedName>
        <fullName evidence="11">Cytochrome b-c1 complex subunit Rieske, mitochondrial</fullName>
        <ecNumber evidence="11">7.1.1.8</ecNumber>
    </recommendedName>
</protein>
<dbReference type="EC" id="7.1.1.8" evidence="11"/>
<dbReference type="Pfam" id="PF00355">
    <property type="entry name" value="Rieske"/>
    <property type="match status" value="1"/>
</dbReference>
<keyword evidence="6 11" id="KW-1133">Transmembrane helix</keyword>
<evidence type="ECO:0000256" key="6">
    <source>
        <dbReference type="ARBA" id="ARBA00022989"/>
    </source>
</evidence>
<comment type="catalytic activity">
    <reaction evidence="11">
        <text>a quinol + 2 Fe(III)-[cytochrome c](out) = a quinone + 2 Fe(II)-[cytochrome c](out) + 2 H(+)(out)</text>
        <dbReference type="Rhea" id="RHEA:11484"/>
        <dbReference type="Rhea" id="RHEA-COMP:10350"/>
        <dbReference type="Rhea" id="RHEA-COMP:14399"/>
        <dbReference type="ChEBI" id="CHEBI:15378"/>
        <dbReference type="ChEBI" id="CHEBI:24646"/>
        <dbReference type="ChEBI" id="CHEBI:29033"/>
        <dbReference type="ChEBI" id="CHEBI:29034"/>
        <dbReference type="ChEBI" id="CHEBI:132124"/>
        <dbReference type="EC" id="7.1.1.8"/>
    </reaction>
</comment>
<evidence type="ECO:0000256" key="11">
    <source>
        <dbReference type="RuleBase" id="RU004494"/>
    </source>
</evidence>